<dbReference type="PANTHER" id="PTHR40459:SF1">
    <property type="entry name" value="CONSERVED HYPOTHETICAL ALANINE AND LEUCINE RICH PROTEIN"/>
    <property type="match status" value="1"/>
</dbReference>
<reference evidence="4 5" key="1">
    <citation type="submission" date="2017-03" db="EMBL/GenBank/DDBJ databases">
        <title>The genome sequence of Candidatus Rickettsiella viridis.</title>
        <authorList>
            <person name="Nikoh N."/>
            <person name="Tsuchida T."/>
            <person name="Yamaguchi K."/>
            <person name="Maeda T."/>
            <person name="Shigenobu S."/>
            <person name="Fukatsu T."/>
        </authorList>
    </citation>
    <scope>NUCLEOTIDE SEQUENCE [LARGE SCALE GENOMIC DNA]</scope>
    <source>
        <strain evidence="4 5">Ap-RA04</strain>
    </source>
</reference>
<keyword evidence="5" id="KW-1185">Reference proteome</keyword>
<dbReference type="Pfam" id="PF10728">
    <property type="entry name" value="DUF2520"/>
    <property type="match status" value="1"/>
</dbReference>
<dbReference type="Gene3D" id="1.10.1040.20">
    <property type="entry name" value="ProC-like, C-terminal domain"/>
    <property type="match status" value="1"/>
</dbReference>
<protein>
    <recommendedName>
        <fullName evidence="6">DUF2520 domain-containing protein</fullName>
    </recommendedName>
</protein>
<dbReference type="InterPro" id="IPR008927">
    <property type="entry name" value="6-PGluconate_DH-like_C_sf"/>
</dbReference>
<dbReference type="AlphaFoldDB" id="A0A2Z5UW41"/>
<dbReference type="SUPFAM" id="SSF48179">
    <property type="entry name" value="6-phosphogluconate dehydrogenase C-terminal domain-like"/>
    <property type="match status" value="1"/>
</dbReference>
<proteinExistence type="predicted"/>
<feature type="domain" description="Putative oxidoreductase/dehydrogenase Rossmann-like" evidence="2">
    <location>
        <begin position="2"/>
        <end position="120"/>
    </location>
</feature>
<organism evidence="4 5">
    <name type="scientific">Candidatus Rickettsiella viridis</name>
    <dbReference type="NCBI Taxonomy" id="676208"/>
    <lineage>
        <taxon>Bacteria</taxon>
        <taxon>Pseudomonadati</taxon>
        <taxon>Pseudomonadota</taxon>
        <taxon>Gammaproteobacteria</taxon>
        <taxon>Legionellales</taxon>
        <taxon>Coxiellaceae</taxon>
        <taxon>Rickettsiella</taxon>
    </lineage>
</organism>
<dbReference type="OrthoDB" id="8650434at2"/>
<dbReference type="EMBL" id="AP018005">
    <property type="protein sequence ID" value="BBB15836.1"/>
    <property type="molecule type" value="Genomic_DNA"/>
</dbReference>
<keyword evidence="1" id="KW-0560">Oxidoreductase</keyword>
<evidence type="ECO:0000313" key="5">
    <source>
        <dbReference type="Proteomes" id="UP000282483"/>
    </source>
</evidence>
<dbReference type="InterPro" id="IPR018931">
    <property type="entry name" value="DUF2520"/>
</dbReference>
<dbReference type="SUPFAM" id="SSF51735">
    <property type="entry name" value="NAD(P)-binding Rossmann-fold domains"/>
    <property type="match status" value="1"/>
</dbReference>
<dbReference type="KEGG" id="rvi:RVIR1_13910"/>
<dbReference type="PANTHER" id="PTHR40459">
    <property type="entry name" value="CONSERVED HYPOTHETICAL ALANINE AND LEUCINE RICH PROTEIN"/>
    <property type="match status" value="1"/>
</dbReference>
<dbReference type="Proteomes" id="UP000282483">
    <property type="component" value="Chromosome"/>
</dbReference>
<evidence type="ECO:0008006" key="6">
    <source>
        <dbReference type="Google" id="ProtNLM"/>
    </source>
</evidence>
<evidence type="ECO:0000259" key="2">
    <source>
        <dbReference type="Pfam" id="PF10727"/>
    </source>
</evidence>
<accession>A0A2Z5UW41</accession>
<dbReference type="Gene3D" id="3.40.50.720">
    <property type="entry name" value="NAD(P)-binding Rossmann-like Domain"/>
    <property type="match status" value="1"/>
</dbReference>
<feature type="domain" description="DUF2520" evidence="3">
    <location>
        <begin position="138"/>
        <end position="265"/>
    </location>
</feature>
<dbReference type="InterPro" id="IPR036291">
    <property type="entry name" value="NAD(P)-bd_dom_sf"/>
</dbReference>
<evidence type="ECO:0000259" key="3">
    <source>
        <dbReference type="Pfam" id="PF10728"/>
    </source>
</evidence>
<gene>
    <name evidence="4" type="ORF">RVIR1_13910</name>
</gene>
<dbReference type="RefSeq" id="WP_126323367.1">
    <property type="nucleotide sequence ID" value="NZ_AP018005.1"/>
</dbReference>
<name>A0A2Z5UW41_9COXI</name>
<dbReference type="Pfam" id="PF10727">
    <property type="entry name" value="Rossmann-like"/>
    <property type="match status" value="1"/>
</dbReference>
<dbReference type="GO" id="GO:0016491">
    <property type="term" value="F:oxidoreductase activity"/>
    <property type="evidence" value="ECO:0007669"/>
    <property type="project" value="UniProtKB-KW"/>
</dbReference>
<sequence length="284" mass="30652">MKLKLNIIGCGRLGKTLAFLLKKTNQVFIQDIYNSSISSSENAVAFIGEGTACHSLKQFRSADLYLIATPDDSIETACKQLVEQAAPKSRSVVFHASGLQSSDSLESIRATGCYTASVHPIFSFSNPLKDVENFVGTYCSLEGDVRALAVISSLIADIGAQVFLLSKESKALYHAACVLSSNYIVTLSAIAEDCYQKAGLPCDLAKALANSLMMQSLNKLKDTSASKALTGPIQRGDKETLKKHLHVLKPFGELQQMYKSLGKSTVPLTELVPELKEALVQLLS</sequence>
<evidence type="ECO:0000313" key="4">
    <source>
        <dbReference type="EMBL" id="BBB15836.1"/>
    </source>
</evidence>
<dbReference type="InterPro" id="IPR037108">
    <property type="entry name" value="TM1727-like_C_sf"/>
</dbReference>
<dbReference type="InterPro" id="IPR019665">
    <property type="entry name" value="OxRdtase/DH_put_Rossmann_dom"/>
</dbReference>
<evidence type="ECO:0000256" key="1">
    <source>
        <dbReference type="ARBA" id="ARBA00023002"/>
    </source>
</evidence>